<protein>
    <submittedName>
        <fullName evidence="2">Uncharacterized protein</fullName>
    </submittedName>
</protein>
<sequence>MSGTFLRSLGLAVLQRALVIVSAYVHDHVDVLVTIGGDAHAYHDTFAHGYHDIFSLRAILMKLYALPIQS</sequence>
<name>A0A8T2PZA5_CERRI</name>
<organism evidence="2 3">
    <name type="scientific">Ceratopteris richardii</name>
    <name type="common">Triangle waterfern</name>
    <dbReference type="NCBI Taxonomy" id="49495"/>
    <lineage>
        <taxon>Eukaryota</taxon>
        <taxon>Viridiplantae</taxon>
        <taxon>Streptophyta</taxon>
        <taxon>Embryophyta</taxon>
        <taxon>Tracheophyta</taxon>
        <taxon>Polypodiopsida</taxon>
        <taxon>Polypodiidae</taxon>
        <taxon>Polypodiales</taxon>
        <taxon>Pteridineae</taxon>
        <taxon>Pteridaceae</taxon>
        <taxon>Parkerioideae</taxon>
        <taxon>Ceratopteris</taxon>
    </lineage>
</organism>
<comment type="caution">
    <text evidence="2">The sequence shown here is derived from an EMBL/GenBank/DDBJ whole genome shotgun (WGS) entry which is preliminary data.</text>
</comment>
<evidence type="ECO:0000313" key="2">
    <source>
        <dbReference type="EMBL" id="KAH7276739.1"/>
    </source>
</evidence>
<feature type="chain" id="PRO_5035894854" evidence="1">
    <location>
        <begin position="24"/>
        <end position="70"/>
    </location>
</feature>
<dbReference type="AlphaFoldDB" id="A0A8T2PZA5"/>
<feature type="signal peptide" evidence="1">
    <location>
        <begin position="1"/>
        <end position="23"/>
    </location>
</feature>
<accession>A0A8T2PZA5</accession>
<evidence type="ECO:0000313" key="3">
    <source>
        <dbReference type="Proteomes" id="UP000825935"/>
    </source>
</evidence>
<dbReference type="Proteomes" id="UP000825935">
    <property type="component" value="Chromosome 39"/>
</dbReference>
<gene>
    <name evidence="2" type="ORF">KP509_39G020000</name>
</gene>
<evidence type="ECO:0000256" key="1">
    <source>
        <dbReference type="SAM" id="SignalP"/>
    </source>
</evidence>
<reference evidence="2" key="1">
    <citation type="submission" date="2021-08" db="EMBL/GenBank/DDBJ databases">
        <title>WGS assembly of Ceratopteris richardii.</title>
        <authorList>
            <person name="Marchant D.B."/>
            <person name="Chen G."/>
            <person name="Jenkins J."/>
            <person name="Shu S."/>
            <person name="Leebens-Mack J."/>
            <person name="Grimwood J."/>
            <person name="Schmutz J."/>
            <person name="Soltis P."/>
            <person name="Soltis D."/>
            <person name="Chen Z.-H."/>
        </authorList>
    </citation>
    <scope>NUCLEOTIDE SEQUENCE</scope>
    <source>
        <strain evidence="2">Whitten #5841</strain>
        <tissue evidence="2">Leaf</tissue>
    </source>
</reference>
<dbReference type="EMBL" id="CM035444">
    <property type="protein sequence ID" value="KAH7276739.1"/>
    <property type="molecule type" value="Genomic_DNA"/>
</dbReference>
<keyword evidence="3" id="KW-1185">Reference proteome</keyword>
<keyword evidence="1" id="KW-0732">Signal</keyword>
<proteinExistence type="predicted"/>